<dbReference type="InParanoid" id="A2D8I3"/>
<accession>A2D8I3</accession>
<evidence type="ECO:0000313" key="2">
    <source>
        <dbReference type="EMBL" id="EAY23232.1"/>
    </source>
</evidence>
<keyword evidence="3" id="KW-1185">Reference proteome</keyword>
<dbReference type="Gene3D" id="3.40.50.11350">
    <property type="match status" value="1"/>
</dbReference>
<protein>
    <submittedName>
        <fullName evidence="2">Uncharacterized protein</fullName>
    </submittedName>
</protein>
<reference evidence="2" key="2">
    <citation type="journal article" date="2007" name="Science">
        <title>Draft genome sequence of the sexually transmitted pathogen Trichomonas vaginalis.</title>
        <authorList>
            <person name="Carlton J.M."/>
            <person name="Hirt R.P."/>
            <person name="Silva J.C."/>
            <person name="Delcher A.L."/>
            <person name="Schatz M."/>
            <person name="Zhao Q."/>
            <person name="Wortman J.R."/>
            <person name="Bidwell S.L."/>
            <person name="Alsmark U.C.M."/>
            <person name="Besteiro S."/>
            <person name="Sicheritz-Ponten T."/>
            <person name="Noel C.J."/>
            <person name="Dacks J.B."/>
            <person name="Foster P.G."/>
            <person name="Simillion C."/>
            <person name="Van de Peer Y."/>
            <person name="Miranda-Saavedra D."/>
            <person name="Barton G.J."/>
            <person name="Westrop G.D."/>
            <person name="Mueller S."/>
            <person name="Dessi D."/>
            <person name="Fiori P.L."/>
            <person name="Ren Q."/>
            <person name="Paulsen I."/>
            <person name="Zhang H."/>
            <person name="Bastida-Corcuera F.D."/>
            <person name="Simoes-Barbosa A."/>
            <person name="Brown M.T."/>
            <person name="Hayes R.D."/>
            <person name="Mukherjee M."/>
            <person name="Okumura C.Y."/>
            <person name="Schneider R."/>
            <person name="Smith A.J."/>
            <person name="Vanacova S."/>
            <person name="Villalvazo M."/>
            <person name="Haas B.J."/>
            <person name="Pertea M."/>
            <person name="Feldblyum T.V."/>
            <person name="Utterback T.R."/>
            <person name="Shu C.L."/>
            <person name="Osoegawa K."/>
            <person name="de Jong P.J."/>
            <person name="Hrdy I."/>
            <person name="Horvathova L."/>
            <person name="Zubacova Z."/>
            <person name="Dolezal P."/>
            <person name="Malik S.B."/>
            <person name="Logsdon J.M. Jr."/>
            <person name="Henze K."/>
            <person name="Gupta A."/>
            <person name="Wang C.C."/>
            <person name="Dunne R.L."/>
            <person name="Upcroft J.A."/>
            <person name="Upcroft P."/>
            <person name="White O."/>
            <person name="Salzberg S.L."/>
            <person name="Tang P."/>
            <person name="Chiu C.-H."/>
            <person name="Lee Y.-S."/>
            <person name="Embley T.M."/>
            <person name="Coombs G.H."/>
            <person name="Mottram J.C."/>
            <person name="Tachezy J."/>
            <person name="Fraser-Liggett C.M."/>
            <person name="Johnson P.J."/>
        </authorList>
    </citation>
    <scope>NUCLEOTIDE SEQUENCE [LARGE SCALE GENOMIC DNA]</scope>
    <source>
        <strain evidence="2">G3</strain>
    </source>
</reference>
<dbReference type="VEuPathDB" id="TrichDB:TVAGG3_0393000"/>
<keyword evidence="1" id="KW-1133">Transmembrane helix</keyword>
<evidence type="ECO:0000313" key="3">
    <source>
        <dbReference type="Proteomes" id="UP000001542"/>
    </source>
</evidence>
<keyword evidence="1" id="KW-0812">Transmembrane</keyword>
<dbReference type="Proteomes" id="UP000001542">
    <property type="component" value="Unassembled WGS sequence"/>
</dbReference>
<dbReference type="VEuPathDB" id="TrichDB:TVAG_185380"/>
<feature type="transmembrane region" description="Helical" evidence="1">
    <location>
        <begin position="12"/>
        <end position="33"/>
    </location>
</feature>
<name>A2D8I3_TRIV3</name>
<proteinExistence type="predicted"/>
<evidence type="ECO:0000256" key="1">
    <source>
        <dbReference type="SAM" id="Phobius"/>
    </source>
</evidence>
<organism evidence="2 3">
    <name type="scientific">Trichomonas vaginalis (strain ATCC PRA-98 / G3)</name>
    <dbReference type="NCBI Taxonomy" id="412133"/>
    <lineage>
        <taxon>Eukaryota</taxon>
        <taxon>Metamonada</taxon>
        <taxon>Parabasalia</taxon>
        <taxon>Trichomonadida</taxon>
        <taxon>Trichomonadidae</taxon>
        <taxon>Trichomonas</taxon>
    </lineage>
</organism>
<keyword evidence="1" id="KW-0472">Membrane</keyword>
<reference evidence="2" key="1">
    <citation type="submission" date="2006-10" db="EMBL/GenBank/DDBJ databases">
        <authorList>
            <person name="Amadeo P."/>
            <person name="Zhao Q."/>
            <person name="Wortman J."/>
            <person name="Fraser-Liggett C."/>
            <person name="Carlton J."/>
        </authorList>
    </citation>
    <scope>NUCLEOTIDE SEQUENCE</scope>
    <source>
        <strain evidence="2">G3</strain>
    </source>
</reference>
<dbReference type="RefSeq" id="XP_001584218.1">
    <property type="nucleotide sequence ID" value="XM_001584168.1"/>
</dbReference>
<dbReference type="EMBL" id="DS113179">
    <property type="protein sequence ID" value="EAY23232.1"/>
    <property type="molecule type" value="Genomic_DNA"/>
</dbReference>
<sequence length="470" mass="55493">MNLKQSNSLITILLNFIICTLVICNIALLFHNFSLNIFKKRNIITKPILLNSSYTKKIEVSTPKSLDFEETPRHLPPPPQDINYTENELEEAIAGLHIPTWSRSYVKCDDPRSEVTCTQVVLAWRCLNSWAKYIESTKFEDRNHFIMQHLYDGVGNRFSTDTTTFIIALMLNRSYIMESSYPQGNKMVFGQAFEFHPDVLMRKDEVDEYFKREGDRIRSNIQTFDLWYLYDYNVENKKKILYVDYLLYATMAYTHNQLSEFSRKNFGMHAAYFVCNFLMRLPQKSIEKAKKTFEKVPAGYRIFGVHLRFQHAGQFYSHNITRTLEVVIPFLKRKLEEKPTIFAFASDSSKMEQEFRKHFGKHMITVDTIRIADYDHDSALNDIAMLEMCDECLLSYRSTFSYVCAMRMGKRAWFVEKEADHVFQASNSQATVVSALFHNWDVNDWQLNRRVHVNERNEEALRYYCKYFLV</sequence>
<dbReference type="AlphaFoldDB" id="A2D8I3"/>
<dbReference type="KEGG" id="tva:5468793"/>
<dbReference type="OrthoDB" id="10437568at2759"/>
<gene>
    <name evidence="2" type="ORF">TVAG_185380</name>
</gene>